<dbReference type="Pfam" id="PF05838">
    <property type="entry name" value="Glyco_hydro_108"/>
    <property type="match status" value="1"/>
</dbReference>
<keyword evidence="2" id="KW-0378">Hydrolase</keyword>
<feature type="domain" description="TtsA-like Glycoside hydrolase family 108" evidence="1">
    <location>
        <begin position="2"/>
        <end position="48"/>
    </location>
</feature>
<dbReference type="Proteomes" id="UP001548832">
    <property type="component" value="Unassembled WGS sequence"/>
</dbReference>
<dbReference type="InterPro" id="IPR023346">
    <property type="entry name" value="Lysozyme-like_dom_sf"/>
</dbReference>
<protein>
    <submittedName>
        <fullName evidence="2">Glycosyl hydrolase 108 family protein</fullName>
    </submittedName>
</protein>
<keyword evidence="3" id="KW-1185">Reference proteome</keyword>
<comment type="caution">
    <text evidence="2">The sequence shown here is derived from an EMBL/GenBank/DDBJ whole genome shotgun (WGS) entry which is preliminary data.</text>
</comment>
<evidence type="ECO:0000259" key="1">
    <source>
        <dbReference type="Pfam" id="PF05838"/>
    </source>
</evidence>
<evidence type="ECO:0000313" key="3">
    <source>
        <dbReference type="Proteomes" id="UP001548832"/>
    </source>
</evidence>
<reference evidence="2 3" key="1">
    <citation type="submission" date="2024-06" db="EMBL/GenBank/DDBJ databases">
        <authorList>
            <person name="Kim D.-U."/>
        </authorList>
    </citation>
    <scope>NUCLEOTIDE SEQUENCE [LARGE SCALE GENOMIC DNA]</scope>
    <source>
        <strain evidence="2 3">KACC15460</strain>
    </source>
</reference>
<dbReference type="InterPro" id="IPR008565">
    <property type="entry name" value="TtsA-like_GH18_dom"/>
</dbReference>
<dbReference type="SUPFAM" id="SSF53955">
    <property type="entry name" value="Lysozyme-like"/>
    <property type="match status" value="1"/>
</dbReference>
<dbReference type="EMBL" id="JBEWSZ010000001">
    <property type="protein sequence ID" value="MET2825871.1"/>
    <property type="molecule type" value="Genomic_DNA"/>
</dbReference>
<organism evidence="2 3">
    <name type="scientific">Mesorhizobium shangrilense</name>
    <dbReference type="NCBI Taxonomy" id="460060"/>
    <lineage>
        <taxon>Bacteria</taxon>
        <taxon>Pseudomonadati</taxon>
        <taxon>Pseudomonadota</taxon>
        <taxon>Alphaproteobacteria</taxon>
        <taxon>Hyphomicrobiales</taxon>
        <taxon>Phyllobacteriaceae</taxon>
        <taxon>Mesorhizobium</taxon>
    </lineage>
</organism>
<proteinExistence type="predicted"/>
<gene>
    <name evidence="2" type="ORF">ABVQ20_02665</name>
</gene>
<accession>A0ABV2D764</accession>
<name>A0ABV2D764_9HYPH</name>
<dbReference type="Gene3D" id="1.20.141.10">
    <property type="entry name" value="Chitosanase, subunit A, domain 1"/>
    <property type="match status" value="1"/>
</dbReference>
<sequence length="52" mass="5680">MTKYGVTLKTLRAYRGKPNLHAGDVKALTLNGAEAIYRTSYWTQAGGDPPAR</sequence>
<evidence type="ECO:0000313" key="2">
    <source>
        <dbReference type="EMBL" id="MET2825871.1"/>
    </source>
</evidence>
<dbReference type="GO" id="GO:0016787">
    <property type="term" value="F:hydrolase activity"/>
    <property type="evidence" value="ECO:0007669"/>
    <property type="project" value="UniProtKB-KW"/>
</dbReference>